<evidence type="ECO:0000313" key="2">
    <source>
        <dbReference type="EMBL" id="OGZ01063.1"/>
    </source>
</evidence>
<sequence length="312" mass="34322">MHPGDIPEEQIYKDSRSGSKFLSVSMALSAVILVGTWMYILGFSSRNPDGNSVALSKQSAASSAEETILPPDGVVLPIQWGDLGMQMVRSGVIDRDKLERLYAERGGLPQEADALLAEGNFGRVMITQENSGLLLNLLWAFGLSNKNDILTEGEMSSPRYGGAGGFASTGGWTLAFGDAMEHYGRHPFVVLTPDQQQMVERVSKNIYRPCCDNSTHFPDCNHGMAMLGLLELMASQDIPEEEMYRTALQVNAYWFPDQYRTIAQYLRSQGAGWNTADPREILGTDYSSGSGYRRILSQTIAPQRRDATSCDA</sequence>
<dbReference type="STRING" id="1798652.A3A43_00250"/>
<feature type="transmembrane region" description="Helical" evidence="1">
    <location>
        <begin position="21"/>
        <end position="40"/>
    </location>
</feature>
<proteinExistence type="predicted"/>
<dbReference type="Proteomes" id="UP000178495">
    <property type="component" value="Unassembled WGS sequence"/>
</dbReference>
<gene>
    <name evidence="2" type="ORF">A3A43_00250</name>
</gene>
<accession>A0A1G2CI33</accession>
<organism evidence="2 3">
    <name type="scientific">Candidatus Liptonbacteria bacterium RIFCSPLOWO2_01_FULL_56_20</name>
    <dbReference type="NCBI Taxonomy" id="1798652"/>
    <lineage>
        <taxon>Bacteria</taxon>
        <taxon>Candidatus Liptoniibacteriota</taxon>
    </lineage>
</organism>
<reference evidence="2 3" key="1">
    <citation type="journal article" date="2016" name="Nat. Commun.">
        <title>Thousands of microbial genomes shed light on interconnected biogeochemical processes in an aquifer system.</title>
        <authorList>
            <person name="Anantharaman K."/>
            <person name="Brown C.T."/>
            <person name="Hug L.A."/>
            <person name="Sharon I."/>
            <person name="Castelle C.J."/>
            <person name="Probst A.J."/>
            <person name="Thomas B.C."/>
            <person name="Singh A."/>
            <person name="Wilkins M.J."/>
            <person name="Karaoz U."/>
            <person name="Brodie E.L."/>
            <person name="Williams K.H."/>
            <person name="Hubbard S.S."/>
            <person name="Banfield J.F."/>
        </authorList>
    </citation>
    <scope>NUCLEOTIDE SEQUENCE [LARGE SCALE GENOMIC DNA]</scope>
</reference>
<keyword evidence="1" id="KW-0472">Membrane</keyword>
<name>A0A1G2CI33_9BACT</name>
<dbReference type="EMBL" id="MHLC01000021">
    <property type="protein sequence ID" value="OGZ01063.1"/>
    <property type="molecule type" value="Genomic_DNA"/>
</dbReference>
<evidence type="ECO:0000313" key="3">
    <source>
        <dbReference type="Proteomes" id="UP000178495"/>
    </source>
</evidence>
<keyword evidence="1" id="KW-0812">Transmembrane</keyword>
<dbReference type="AlphaFoldDB" id="A0A1G2CI33"/>
<comment type="caution">
    <text evidence="2">The sequence shown here is derived from an EMBL/GenBank/DDBJ whole genome shotgun (WGS) entry which is preliminary data.</text>
</comment>
<protein>
    <submittedName>
        <fullName evidence="2">Uncharacterized protein</fullName>
    </submittedName>
</protein>
<keyword evidence="1" id="KW-1133">Transmembrane helix</keyword>
<evidence type="ECO:0000256" key="1">
    <source>
        <dbReference type="SAM" id="Phobius"/>
    </source>
</evidence>